<dbReference type="EC" id="2.7.7.65" evidence="1"/>
<dbReference type="InterPro" id="IPR000160">
    <property type="entry name" value="GGDEF_dom"/>
</dbReference>
<feature type="domain" description="Response regulatory" evidence="3">
    <location>
        <begin position="4"/>
        <end position="120"/>
    </location>
</feature>
<dbReference type="Pfam" id="PF00990">
    <property type="entry name" value="GGDEF"/>
    <property type="match status" value="1"/>
</dbReference>
<reference evidence="5 6" key="1">
    <citation type="submission" date="2018-04" db="EMBL/GenBank/DDBJ databases">
        <title>Genomic Encyclopedia of Archaeal and Bacterial Type Strains, Phase II (KMG-II): from individual species to whole genera.</title>
        <authorList>
            <person name="Goeker M."/>
        </authorList>
    </citation>
    <scope>NUCLEOTIDE SEQUENCE [LARGE SCALE GENOMIC DNA]</scope>
    <source>
        <strain evidence="5 6">DSM 29329</strain>
    </source>
</reference>
<evidence type="ECO:0000259" key="4">
    <source>
        <dbReference type="PROSITE" id="PS50887"/>
    </source>
</evidence>
<proteinExistence type="predicted"/>
<dbReference type="CDD" id="cd01949">
    <property type="entry name" value="GGDEF"/>
    <property type="match status" value="1"/>
</dbReference>
<dbReference type="NCBIfam" id="TIGR00254">
    <property type="entry name" value="GGDEF"/>
    <property type="match status" value="1"/>
</dbReference>
<dbReference type="SMART" id="SM00267">
    <property type="entry name" value="GGDEF"/>
    <property type="match status" value="1"/>
</dbReference>
<dbReference type="InterPro" id="IPR050469">
    <property type="entry name" value="Diguanylate_Cyclase"/>
</dbReference>
<dbReference type="RefSeq" id="WP_107978405.1">
    <property type="nucleotide sequence ID" value="NZ_BMEZ01000029.1"/>
</dbReference>
<dbReference type="Pfam" id="PF00072">
    <property type="entry name" value="Response_reg"/>
    <property type="match status" value="1"/>
</dbReference>
<name>A0A2T6ABK3_9RHOB</name>
<dbReference type="Proteomes" id="UP000244069">
    <property type="component" value="Unassembled WGS sequence"/>
</dbReference>
<dbReference type="Gene3D" id="3.30.70.270">
    <property type="match status" value="1"/>
</dbReference>
<dbReference type="PANTHER" id="PTHR45138">
    <property type="entry name" value="REGULATORY COMPONENTS OF SENSORY TRANSDUCTION SYSTEM"/>
    <property type="match status" value="1"/>
</dbReference>
<dbReference type="InterPro" id="IPR001789">
    <property type="entry name" value="Sig_transdc_resp-reg_receiver"/>
</dbReference>
<evidence type="ECO:0000256" key="1">
    <source>
        <dbReference type="ARBA" id="ARBA00012528"/>
    </source>
</evidence>
<protein>
    <recommendedName>
        <fullName evidence="1">diguanylate cyclase</fullName>
        <ecNumber evidence="1">2.7.7.65</ecNumber>
    </recommendedName>
</protein>
<dbReference type="InterPro" id="IPR043128">
    <property type="entry name" value="Rev_trsase/Diguanyl_cyclase"/>
</dbReference>
<dbReference type="PROSITE" id="PS50110">
    <property type="entry name" value="RESPONSE_REGULATORY"/>
    <property type="match status" value="1"/>
</dbReference>
<sequence length="478" mass="51709">MSGTILIVDAVPTSSIVLRVKLSSAFYNVRQELTGESALASLAWNCPDVLVVSSELPDLDALTFCKRLRALPQGRDVRLILRHAEQNAPHRLDWLAAGADEVLTGPLDEQLFLARVRALLRQQAAEAELSLEFEQPPAAGFCEPASPFHRPARIALVSGGGDIALGRLQEELGARLDDHVEVLVPEAALTAASGAADVYVITEDPGRATIAEALLSQLHANRATRHSSLIYIAGPSRSAAAARALDLGACEVISGEPELDELAVRLRRQVARKRRRDRLRAGMRDSLRAAITDSLTDLNNRRFALSHLSRRIGGGVTSPYALFLADLDGFKQVNDTHGHAAGDALLAEVGERFRRKLCDADLLARIGGDEFVFGYSVPDEGMARELAERARDMVGGAPFSLPGLPRIRIGVSVGAAIAGPRDGLSPEKLLERADRALYSAKKSGRNTACVYDDAQQRFFDQDPYEPAQVEPLRRAVTS</sequence>
<accession>A0A2T6ABK3</accession>
<dbReference type="InterPro" id="IPR011006">
    <property type="entry name" value="CheY-like_superfamily"/>
</dbReference>
<dbReference type="SMART" id="SM00448">
    <property type="entry name" value="REC"/>
    <property type="match status" value="1"/>
</dbReference>
<gene>
    <name evidence="5" type="ORF">C8N44_13144</name>
</gene>
<dbReference type="PANTHER" id="PTHR45138:SF24">
    <property type="entry name" value="DIGUANYLATE CYCLASE DGCC-RELATED"/>
    <property type="match status" value="1"/>
</dbReference>
<dbReference type="SUPFAM" id="SSF55073">
    <property type="entry name" value="Nucleotide cyclase"/>
    <property type="match status" value="1"/>
</dbReference>
<keyword evidence="6" id="KW-1185">Reference proteome</keyword>
<organism evidence="5 6">
    <name type="scientific">Allosediminivita pacifica</name>
    <dbReference type="NCBI Taxonomy" id="1267769"/>
    <lineage>
        <taxon>Bacteria</taxon>
        <taxon>Pseudomonadati</taxon>
        <taxon>Pseudomonadota</taxon>
        <taxon>Alphaproteobacteria</taxon>
        <taxon>Rhodobacterales</taxon>
        <taxon>Paracoccaceae</taxon>
        <taxon>Allosediminivita</taxon>
    </lineage>
</organism>
<evidence type="ECO:0000313" key="6">
    <source>
        <dbReference type="Proteomes" id="UP000244069"/>
    </source>
</evidence>
<evidence type="ECO:0000259" key="3">
    <source>
        <dbReference type="PROSITE" id="PS50110"/>
    </source>
</evidence>
<comment type="caution">
    <text evidence="5">The sequence shown here is derived from an EMBL/GenBank/DDBJ whole genome shotgun (WGS) entry which is preliminary data.</text>
</comment>
<dbReference type="GO" id="GO:0000160">
    <property type="term" value="P:phosphorelay signal transduction system"/>
    <property type="evidence" value="ECO:0007669"/>
    <property type="project" value="InterPro"/>
</dbReference>
<dbReference type="OrthoDB" id="9812260at2"/>
<dbReference type="Gene3D" id="3.40.50.2300">
    <property type="match status" value="1"/>
</dbReference>
<dbReference type="GO" id="GO:0052621">
    <property type="term" value="F:diguanylate cyclase activity"/>
    <property type="evidence" value="ECO:0007669"/>
    <property type="project" value="UniProtKB-EC"/>
</dbReference>
<evidence type="ECO:0000313" key="5">
    <source>
        <dbReference type="EMBL" id="PTX41203.1"/>
    </source>
</evidence>
<dbReference type="GO" id="GO:0005886">
    <property type="term" value="C:plasma membrane"/>
    <property type="evidence" value="ECO:0007669"/>
    <property type="project" value="TreeGrafter"/>
</dbReference>
<dbReference type="GO" id="GO:1902201">
    <property type="term" value="P:negative regulation of bacterial-type flagellum-dependent cell motility"/>
    <property type="evidence" value="ECO:0007669"/>
    <property type="project" value="TreeGrafter"/>
</dbReference>
<dbReference type="InterPro" id="IPR029787">
    <property type="entry name" value="Nucleotide_cyclase"/>
</dbReference>
<feature type="domain" description="GGDEF" evidence="4">
    <location>
        <begin position="318"/>
        <end position="453"/>
    </location>
</feature>
<dbReference type="PROSITE" id="PS50887">
    <property type="entry name" value="GGDEF"/>
    <property type="match status" value="1"/>
</dbReference>
<comment type="caution">
    <text evidence="2">Lacks conserved residue(s) required for the propagation of feature annotation.</text>
</comment>
<dbReference type="EMBL" id="QBKN01000031">
    <property type="protein sequence ID" value="PTX41203.1"/>
    <property type="molecule type" value="Genomic_DNA"/>
</dbReference>
<dbReference type="GO" id="GO:0043709">
    <property type="term" value="P:cell adhesion involved in single-species biofilm formation"/>
    <property type="evidence" value="ECO:0007669"/>
    <property type="project" value="TreeGrafter"/>
</dbReference>
<dbReference type="AlphaFoldDB" id="A0A2T6ABK3"/>
<dbReference type="SUPFAM" id="SSF52172">
    <property type="entry name" value="CheY-like"/>
    <property type="match status" value="1"/>
</dbReference>
<evidence type="ECO:0000256" key="2">
    <source>
        <dbReference type="PROSITE-ProRule" id="PRU00169"/>
    </source>
</evidence>